<keyword evidence="4" id="KW-0256">Endoplasmic reticulum</keyword>
<feature type="region of interest" description="Disordered" evidence="9">
    <location>
        <begin position="129"/>
        <end position="376"/>
    </location>
</feature>
<feature type="compositionally biased region" description="Low complexity" evidence="9">
    <location>
        <begin position="1347"/>
        <end position="1357"/>
    </location>
</feature>
<keyword evidence="2 7" id="KW-0728">SH3 domain</keyword>
<comment type="subcellular location">
    <subcellularLocation>
        <location evidence="1">Endoplasmic reticulum membrane</location>
        <topology evidence="1">Single-pass membrane protein</topology>
    </subcellularLocation>
</comment>
<feature type="compositionally biased region" description="Low complexity" evidence="9">
    <location>
        <begin position="684"/>
        <end position="699"/>
    </location>
</feature>
<feature type="compositionally biased region" description="Pro residues" evidence="9">
    <location>
        <begin position="556"/>
        <end position="569"/>
    </location>
</feature>
<feature type="compositionally biased region" description="Basic and acidic residues" evidence="9">
    <location>
        <begin position="144"/>
        <end position="158"/>
    </location>
</feature>
<dbReference type="EMBL" id="GITU01009425">
    <property type="protein sequence ID" value="MBC1178128.1"/>
    <property type="molecule type" value="Transcribed_RNA"/>
</dbReference>
<feature type="signal peptide" evidence="10">
    <location>
        <begin position="1"/>
        <end position="23"/>
    </location>
</feature>
<feature type="compositionally biased region" description="Pro residues" evidence="9">
    <location>
        <begin position="508"/>
        <end position="518"/>
    </location>
</feature>
<feature type="coiled-coil region" evidence="8">
    <location>
        <begin position="804"/>
        <end position="883"/>
    </location>
</feature>
<evidence type="ECO:0000256" key="6">
    <source>
        <dbReference type="ARBA" id="ARBA00023180"/>
    </source>
</evidence>
<evidence type="ECO:0000259" key="11">
    <source>
        <dbReference type="PROSITE" id="PS50002"/>
    </source>
</evidence>
<feature type="compositionally biased region" description="Low complexity" evidence="9">
    <location>
        <begin position="526"/>
        <end position="536"/>
    </location>
</feature>
<feature type="compositionally biased region" description="Basic and acidic residues" evidence="9">
    <location>
        <begin position="458"/>
        <end position="468"/>
    </location>
</feature>
<feature type="compositionally biased region" description="Acidic residues" evidence="9">
    <location>
        <begin position="231"/>
        <end position="260"/>
    </location>
</feature>
<accession>A0A7G3B1R4</accession>
<feature type="compositionally biased region" description="Acidic residues" evidence="9">
    <location>
        <begin position="161"/>
        <end position="176"/>
    </location>
</feature>
<keyword evidence="5 8" id="KW-0175">Coiled coil</keyword>
<dbReference type="PANTHER" id="PTHR23158">
    <property type="entry name" value="MELANOMA INHIBITORY ACTIVITY-RELATED"/>
    <property type="match status" value="1"/>
</dbReference>
<reference evidence="12" key="1">
    <citation type="journal article" date="2020" name="BMC">
        <title>Leishmania infection induces a limited differential gene expression in the sand fly midgut.</title>
        <authorList>
            <person name="Coutinho-Abreu I.V."/>
            <person name="Serafim T.D."/>
            <person name="Meneses C."/>
            <person name="Kamhawi S."/>
            <person name="Oliveira F."/>
            <person name="Valenzuela J.G."/>
        </authorList>
    </citation>
    <scope>NUCLEOTIDE SEQUENCE</scope>
    <source>
        <strain evidence="12">Jacobina</strain>
        <tissue evidence="12">Midgut</tissue>
    </source>
</reference>
<feature type="compositionally biased region" description="Polar residues" evidence="9">
    <location>
        <begin position="419"/>
        <end position="433"/>
    </location>
</feature>
<feature type="region of interest" description="Disordered" evidence="9">
    <location>
        <begin position="681"/>
        <end position="702"/>
    </location>
</feature>
<feature type="region of interest" description="Disordered" evidence="9">
    <location>
        <begin position="397"/>
        <end position="629"/>
    </location>
</feature>
<dbReference type="GO" id="GO:0009306">
    <property type="term" value="P:protein secretion"/>
    <property type="evidence" value="ECO:0007669"/>
    <property type="project" value="TreeGrafter"/>
</dbReference>
<feature type="coiled-coil region" evidence="8">
    <location>
        <begin position="909"/>
        <end position="1069"/>
    </location>
</feature>
<feature type="compositionally biased region" description="Basic and acidic residues" evidence="9">
    <location>
        <begin position="605"/>
        <end position="625"/>
    </location>
</feature>
<dbReference type="GO" id="GO:0070971">
    <property type="term" value="C:endoplasmic reticulum exit site"/>
    <property type="evidence" value="ECO:0007669"/>
    <property type="project" value="TreeGrafter"/>
</dbReference>
<dbReference type="InterPro" id="IPR001452">
    <property type="entry name" value="SH3_domain"/>
</dbReference>
<feature type="domain" description="SH3" evidence="11">
    <location>
        <begin position="38"/>
        <end position="100"/>
    </location>
</feature>
<dbReference type="VEuPathDB" id="VectorBase:LLONM1_009957"/>
<evidence type="ECO:0000256" key="8">
    <source>
        <dbReference type="SAM" id="Coils"/>
    </source>
</evidence>
<evidence type="ECO:0000313" key="12">
    <source>
        <dbReference type="EMBL" id="MBC1178128.1"/>
    </source>
</evidence>
<feature type="coiled-coil region" evidence="8">
    <location>
        <begin position="1109"/>
        <end position="1175"/>
    </location>
</feature>
<feature type="compositionally biased region" description="Basic and acidic residues" evidence="9">
    <location>
        <begin position="312"/>
        <end position="324"/>
    </location>
</feature>
<feature type="compositionally biased region" description="Low complexity" evidence="9">
    <location>
        <begin position="1245"/>
        <end position="1254"/>
    </location>
</feature>
<dbReference type="GO" id="GO:0006888">
    <property type="term" value="P:endoplasmic reticulum to Golgi vesicle-mediated transport"/>
    <property type="evidence" value="ECO:0007669"/>
    <property type="project" value="TreeGrafter"/>
</dbReference>
<dbReference type="PANTHER" id="PTHR23158:SF33">
    <property type="entry name" value="TRANSPORT AND GOLGI ORGANIZATION PROTEIN 1"/>
    <property type="match status" value="1"/>
</dbReference>
<dbReference type="InterPro" id="IPR051500">
    <property type="entry name" value="cTAGE_MIA/OTOR"/>
</dbReference>
<evidence type="ECO:0000256" key="1">
    <source>
        <dbReference type="ARBA" id="ARBA00004389"/>
    </source>
</evidence>
<evidence type="ECO:0000256" key="4">
    <source>
        <dbReference type="ARBA" id="ARBA00022824"/>
    </source>
</evidence>
<organism evidence="12">
    <name type="scientific">Lutzomyia longipalpis</name>
    <name type="common">Sand fly</name>
    <dbReference type="NCBI Taxonomy" id="7200"/>
    <lineage>
        <taxon>Eukaryota</taxon>
        <taxon>Metazoa</taxon>
        <taxon>Ecdysozoa</taxon>
        <taxon>Arthropoda</taxon>
        <taxon>Hexapoda</taxon>
        <taxon>Insecta</taxon>
        <taxon>Pterygota</taxon>
        <taxon>Neoptera</taxon>
        <taxon>Endopterygota</taxon>
        <taxon>Diptera</taxon>
        <taxon>Nematocera</taxon>
        <taxon>Psychodoidea</taxon>
        <taxon>Psychodidae</taxon>
        <taxon>Lutzomyia</taxon>
        <taxon>Lutzomyia</taxon>
    </lineage>
</organism>
<evidence type="ECO:0000256" key="10">
    <source>
        <dbReference type="SAM" id="SignalP"/>
    </source>
</evidence>
<proteinExistence type="predicted"/>
<dbReference type="Gene3D" id="2.30.30.40">
    <property type="entry name" value="SH3 Domains"/>
    <property type="match status" value="1"/>
</dbReference>
<sequence>MRKICRINVIFLVLVLINSLCDAKISNLRLCADPKCSEPISLGVTQVNYNSVEKYVLGFRANVHVKIFSKSAGAEPNYWGAEIQGRRGYVPKNLIREMRVLTTKLDYEVPTELAQEEAGIDPKLIEETSEEVNETAPAVPKPFEASEKVEEVETEKIQQTEPEEAQQDDPENVQQDEPEKKPEVVEKEEEGFFSQIFGGSSVEEKAEEPQVLPDVNNALDEEKNSPPDTEAGSEEDYDEEGEDYDEDDEEEEEEEDESTEEAPNASTENPINIDEMPEIPEPHEIFQERKILSTVEELPSKEAVGGASVEQEQPKEAESAEKLPQEGVKAAENPTDANISGQRQSEEELKVNSVDSPTQEAKIELTTPQTQDTHYYPEDFVTAPTLFDTTSGEEVFSAEDIPEFKPIPTLPPTIGENPGTGSSQLPDKQSQEVPANVDEKLEDVTNETSQFAGSSELPEVREERKEIPVEEVLDENQHPAASPENLQEINKEPLPVLPPLPDYNILPHPHPQENPPELPSAESTTLPPLHQHLPPLLNVPPPHIHQEPEAKAPELPLSPPEFPPIPQQPPTEEGKLPEMPEVQQNTETPPPKEEAPESVGVGSFEEIKKDVEDEKIPQEDSKEENGEGFFSGLFDSIKKVLNMKIGKDSSERASQFEEKDKWTANCVDEFCYQPQSQELRHPMVSPQSQGVQQEQPQSEAVEGQKSSSFTFDEFLQLLMDQVLGMSSLILFLSISAGAILIFTFGHYLVVQCSRERQLVLRLNSVERRLMVTLKECGSVNGELMETREKLTSIQNNSFGSNDMVRALRAELNNSQAIRENLQEQVESLEKELENAAEAGLELNRMVSELLSNQSGSDSIISSVEELQQQLNEQQNTILTINASLAEKSRENSELQVSLATQSERFVEETQHLREQCSKADEEKSRLEDSVKELQERVDALMREKNDESRDLKKQIQTHQARYEDISKALTQSQSRVQVLEDCIKSLKQEGGQRGGGGGENFEEIMNVANLKTQLVAATKERQAMKEKLEEENEARKLLEDHVKVVGEEVEKLRKEYNDAEKERLEAQTRLEVLTSYFKDKETQLQKELSVKEAMWMKSQGETTSTVEKIRAMQDEIQTLKSQNDALRAEIEAQRAAHKAQIGALENRAQESWLATRQAERRLEESRIESSTLRRKLTSFAENGVGNSNNTNNIDSLTDAPSPLHGVETPGSPLMGVLPPPPFLPPPFMPPPPPFMPPGPFIPAEMRLPPLGRLMSPPPPNNRYSPNLVDDRDGRFSPPDRGRYTPDRYHNRYPMSPYETETDVSPPPTPPPAHSRGGYRGYSAYSPPPSHRQQSPQSHEERVKQFKGGLSSGSADSLGPRKGGGNAKV</sequence>
<dbReference type="GO" id="GO:0035459">
    <property type="term" value="P:vesicle cargo loading"/>
    <property type="evidence" value="ECO:0007669"/>
    <property type="project" value="TreeGrafter"/>
</dbReference>
<feature type="compositionally biased region" description="Basic and acidic residues" evidence="9">
    <location>
        <begin position="1268"/>
        <end position="1289"/>
    </location>
</feature>
<name>A0A7G3B1R4_LUTLO</name>
<protein>
    <submittedName>
        <fullName evidence="12">Putative transport and golgi organization protein 1</fullName>
    </submittedName>
</protein>
<evidence type="ECO:0000256" key="9">
    <source>
        <dbReference type="SAM" id="MobiDB-lite"/>
    </source>
</evidence>
<evidence type="ECO:0000256" key="2">
    <source>
        <dbReference type="ARBA" id="ARBA00022443"/>
    </source>
</evidence>
<dbReference type="PROSITE" id="PS50002">
    <property type="entry name" value="SH3"/>
    <property type="match status" value="1"/>
</dbReference>
<feature type="chain" id="PRO_5028934793" evidence="10">
    <location>
        <begin position="24"/>
        <end position="1368"/>
    </location>
</feature>
<dbReference type="SMART" id="SM00326">
    <property type="entry name" value="SH3"/>
    <property type="match status" value="1"/>
</dbReference>
<evidence type="ECO:0000256" key="3">
    <source>
        <dbReference type="ARBA" id="ARBA00022729"/>
    </source>
</evidence>
<feature type="compositionally biased region" description="Basic and acidic residues" evidence="9">
    <location>
        <begin position="280"/>
        <end position="291"/>
    </location>
</feature>
<dbReference type="InterPro" id="IPR036028">
    <property type="entry name" value="SH3-like_dom_sf"/>
</dbReference>
<evidence type="ECO:0000256" key="7">
    <source>
        <dbReference type="PROSITE-ProRule" id="PRU00192"/>
    </source>
</evidence>
<dbReference type="GO" id="GO:0005789">
    <property type="term" value="C:endoplasmic reticulum membrane"/>
    <property type="evidence" value="ECO:0007669"/>
    <property type="project" value="UniProtKB-SubCell"/>
</dbReference>
<dbReference type="SUPFAM" id="SSF50044">
    <property type="entry name" value="SH3-domain"/>
    <property type="match status" value="1"/>
</dbReference>
<evidence type="ECO:0000256" key="5">
    <source>
        <dbReference type="ARBA" id="ARBA00023054"/>
    </source>
</evidence>
<feature type="region of interest" description="Disordered" evidence="9">
    <location>
        <begin position="1240"/>
        <end position="1368"/>
    </location>
</feature>
<keyword evidence="6" id="KW-0325">Glycoprotein</keyword>
<keyword evidence="3 10" id="KW-0732">Signal</keyword>